<evidence type="ECO:0000313" key="4">
    <source>
        <dbReference type="Proteomes" id="UP000005240"/>
    </source>
</evidence>
<organism evidence="2">
    <name type="scientific">Puccinia triticina (isolate 1-1 / race 1 (BBBD))</name>
    <name type="common">Brown leaf rust fungus</name>
    <dbReference type="NCBI Taxonomy" id="630390"/>
    <lineage>
        <taxon>Eukaryota</taxon>
        <taxon>Fungi</taxon>
        <taxon>Dikarya</taxon>
        <taxon>Basidiomycota</taxon>
        <taxon>Pucciniomycotina</taxon>
        <taxon>Pucciniomycetes</taxon>
        <taxon>Pucciniales</taxon>
        <taxon>Pucciniaceae</taxon>
        <taxon>Puccinia</taxon>
    </lineage>
</organism>
<evidence type="ECO:0000313" key="2">
    <source>
        <dbReference type="EMBL" id="OAV98820.1"/>
    </source>
</evidence>
<sequence>MAPNNPSHTPSGSPPSSPQSIPHTKIPPAGAARASLIHTLESTNPPSPPANTSSKAPPLLAPPNATTRAVSLDPPPSRPRATSVPTHLPPPPKQTADKEAALLNCQVAEISRSLHNTFPKNPLWEEAVFPATAVLEYVGAFREKYRALLHVAPVTPAQCRHRYTSFLAGINQLANCLELAIIVSANKRTHQAQHNLEEALRNKPHPAQPTATDIRATFPAERTRRSSHSNLP</sequence>
<proteinExistence type="predicted"/>
<reference evidence="3 4" key="3">
    <citation type="journal article" date="2017" name="G3 (Bethesda)">
        <title>Comparative analysis highlights variable genome content of wheat rusts and divergence of the mating loci.</title>
        <authorList>
            <person name="Cuomo C.A."/>
            <person name="Bakkeren G."/>
            <person name="Khalil H.B."/>
            <person name="Panwar V."/>
            <person name="Joly D."/>
            <person name="Linning R."/>
            <person name="Sakthikumar S."/>
            <person name="Song X."/>
            <person name="Adiconis X."/>
            <person name="Fan L."/>
            <person name="Goldberg J.M."/>
            <person name="Levin J.Z."/>
            <person name="Young S."/>
            <person name="Zeng Q."/>
            <person name="Anikster Y."/>
            <person name="Bruce M."/>
            <person name="Wang M."/>
            <person name="Yin C."/>
            <person name="McCallum B."/>
            <person name="Szabo L.J."/>
            <person name="Hulbert S."/>
            <person name="Chen X."/>
            <person name="Fellers J.P."/>
        </authorList>
    </citation>
    <scope>NUCLEOTIDE SEQUENCE</scope>
    <source>
        <strain evidence="4">Isolate 1-1 / race 1 (BBBD)</strain>
        <strain evidence="3">isolate 1-1 / race 1 (BBBD)</strain>
    </source>
</reference>
<dbReference type="VEuPathDB" id="FungiDB:PTTG_00119"/>
<feature type="region of interest" description="Disordered" evidence="1">
    <location>
        <begin position="1"/>
        <end position="96"/>
    </location>
</feature>
<reference evidence="2" key="1">
    <citation type="submission" date="2009-11" db="EMBL/GenBank/DDBJ databases">
        <authorList>
            <consortium name="The Broad Institute Genome Sequencing Platform"/>
            <person name="Ward D."/>
            <person name="Feldgarden M."/>
            <person name="Earl A."/>
            <person name="Young S.K."/>
            <person name="Zeng Q."/>
            <person name="Koehrsen M."/>
            <person name="Alvarado L."/>
            <person name="Berlin A."/>
            <person name="Bochicchio J."/>
            <person name="Borenstein D."/>
            <person name="Chapman S.B."/>
            <person name="Chen Z."/>
            <person name="Engels R."/>
            <person name="Freedman E."/>
            <person name="Gellesch M."/>
            <person name="Goldberg J."/>
            <person name="Griggs A."/>
            <person name="Gujja S."/>
            <person name="Heilman E."/>
            <person name="Heiman D."/>
            <person name="Hepburn T."/>
            <person name="Howarth C."/>
            <person name="Jen D."/>
            <person name="Larson L."/>
            <person name="Lewis B."/>
            <person name="Mehta T."/>
            <person name="Park D."/>
            <person name="Pearson M."/>
            <person name="Roberts A."/>
            <person name="Saif S."/>
            <person name="Shea T."/>
            <person name="Shenoy N."/>
            <person name="Sisk P."/>
            <person name="Stolte C."/>
            <person name="Sykes S."/>
            <person name="Thomson T."/>
            <person name="Walk T."/>
            <person name="White J."/>
            <person name="Yandava C."/>
            <person name="Izard J."/>
            <person name="Baranova O.V."/>
            <person name="Blanton J.M."/>
            <person name="Tanner A.C."/>
            <person name="Dewhirst F.E."/>
            <person name="Haas B."/>
            <person name="Nusbaum C."/>
            <person name="Birren B."/>
        </authorList>
    </citation>
    <scope>NUCLEOTIDE SEQUENCE [LARGE SCALE GENOMIC DNA]</scope>
    <source>
        <strain evidence="2">1-1 BBBD Race 1</strain>
    </source>
</reference>
<name>A0A180H1C4_PUCT1</name>
<protein>
    <submittedName>
        <fullName evidence="2 3">Uncharacterized protein</fullName>
    </submittedName>
</protein>
<accession>A0A180H1C4</accession>
<feature type="compositionally biased region" description="Low complexity" evidence="1">
    <location>
        <begin position="1"/>
        <end position="11"/>
    </location>
</feature>
<dbReference type="AlphaFoldDB" id="A0A180H1C4"/>
<reference evidence="2" key="2">
    <citation type="submission" date="2016-05" db="EMBL/GenBank/DDBJ databases">
        <title>Comparative analysis highlights variable genome content of wheat rusts and divergence of the mating loci.</title>
        <authorList>
            <person name="Cuomo C.A."/>
            <person name="Bakkeren G."/>
            <person name="Szabo L."/>
            <person name="Khalil H."/>
            <person name="Joly D."/>
            <person name="Goldberg J."/>
            <person name="Young S."/>
            <person name="Zeng Q."/>
            <person name="Fellers J."/>
        </authorList>
    </citation>
    <scope>NUCLEOTIDE SEQUENCE [LARGE SCALE GENOMIC DNA]</scope>
    <source>
        <strain evidence="2">1-1 BBBD Race 1</strain>
    </source>
</reference>
<dbReference type="EMBL" id="ADAS02000005">
    <property type="protein sequence ID" value="OAV98820.1"/>
    <property type="molecule type" value="Genomic_DNA"/>
</dbReference>
<gene>
    <name evidence="2" type="ORF">PTTG_00119</name>
</gene>
<keyword evidence="4" id="KW-1185">Reference proteome</keyword>
<dbReference type="Proteomes" id="UP000005240">
    <property type="component" value="Unassembled WGS sequence"/>
</dbReference>
<dbReference type="EnsemblFungi" id="PTTG_00119-t43_1">
    <property type="protein sequence ID" value="PTTG_00119-t43_1-p1"/>
    <property type="gene ID" value="PTTG_00119"/>
</dbReference>
<evidence type="ECO:0000256" key="1">
    <source>
        <dbReference type="SAM" id="MobiDB-lite"/>
    </source>
</evidence>
<reference evidence="3" key="4">
    <citation type="submission" date="2025-05" db="UniProtKB">
        <authorList>
            <consortium name="EnsemblFungi"/>
        </authorList>
    </citation>
    <scope>IDENTIFICATION</scope>
    <source>
        <strain evidence="3">isolate 1-1 / race 1 (BBBD)</strain>
    </source>
</reference>
<evidence type="ECO:0000313" key="3">
    <source>
        <dbReference type="EnsemblFungi" id="PTTG_00119-t43_1-p1"/>
    </source>
</evidence>
<feature type="region of interest" description="Disordered" evidence="1">
    <location>
        <begin position="199"/>
        <end position="232"/>
    </location>
</feature>